<evidence type="ECO:0000313" key="2">
    <source>
        <dbReference type="Proteomes" id="UP000186594"/>
    </source>
</evidence>
<dbReference type="AlphaFoldDB" id="A0A1U7LLL4"/>
<organism evidence="1 2">
    <name type="scientific">Neolecta irregularis (strain DAH-3)</name>
    <dbReference type="NCBI Taxonomy" id="1198029"/>
    <lineage>
        <taxon>Eukaryota</taxon>
        <taxon>Fungi</taxon>
        <taxon>Dikarya</taxon>
        <taxon>Ascomycota</taxon>
        <taxon>Taphrinomycotina</taxon>
        <taxon>Neolectales</taxon>
        <taxon>Neolectaceae</taxon>
        <taxon>Neolecta</taxon>
    </lineage>
</organism>
<name>A0A1U7LLL4_NEOID</name>
<comment type="caution">
    <text evidence="1">The sequence shown here is derived from an EMBL/GenBank/DDBJ whole genome shotgun (WGS) entry which is preliminary data.</text>
</comment>
<evidence type="ECO:0000313" key="1">
    <source>
        <dbReference type="EMBL" id="OLL23432.1"/>
    </source>
</evidence>
<keyword evidence="2" id="KW-1185">Reference proteome</keyword>
<proteinExistence type="predicted"/>
<reference evidence="1 2" key="1">
    <citation type="submission" date="2016-04" db="EMBL/GenBank/DDBJ databases">
        <title>Evolutionary innovation and constraint leading to complex multicellularity in the Ascomycota.</title>
        <authorList>
            <person name="Cisse O."/>
            <person name="Nguyen A."/>
            <person name="Hewitt D.A."/>
            <person name="Jedd G."/>
            <person name="Stajich J.E."/>
        </authorList>
    </citation>
    <scope>NUCLEOTIDE SEQUENCE [LARGE SCALE GENOMIC DNA]</scope>
    <source>
        <strain evidence="1 2">DAH-3</strain>
    </source>
</reference>
<dbReference type="EMBL" id="LXFE01001624">
    <property type="protein sequence ID" value="OLL23432.1"/>
    <property type="molecule type" value="Genomic_DNA"/>
</dbReference>
<dbReference type="Proteomes" id="UP000186594">
    <property type="component" value="Unassembled WGS sequence"/>
</dbReference>
<accession>A0A1U7LLL4</accession>
<gene>
    <name evidence="1" type="ORF">NEOLI_004949</name>
</gene>
<protein>
    <submittedName>
        <fullName evidence="1">Uncharacterized protein</fullName>
    </submittedName>
</protein>
<sequence>MKVVSTYIHANRESNPCDYPEREKLFFQTQYDVNAHQEDSQIVKLSQGLDSVVDILRIKAMLFQAFIQQMAISETIIYLRNNAQVVAPTTKSD</sequence>